<organism evidence="1 2">
    <name type="scientific">Kingdonia uniflora</name>
    <dbReference type="NCBI Taxonomy" id="39325"/>
    <lineage>
        <taxon>Eukaryota</taxon>
        <taxon>Viridiplantae</taxon>
        <taxon>Streptophyta</taxon>
        <taxon>Embryophyta</taxon>
        <taxon>Tracheophyta</taxon>
        <taxon>Spermatophyta</taxon>
        <taxon>Magnoliopsida</taxon>
        <taxon>Ranunculales</taxon>
        <taxon>Circaeasteraceae</taxon>
        <taxon>Kingdonia</taxon>
    </lineage>
</organism>
<protein>
    <submittedName>
        <fullName evidence="1">Uncharacterized protein</fullName>
    </submittedName>
</protein>
<dbReference type="AlphaFoldDB" id="A0A7J7LWD4"/>
<comment type="caution">
    <text evidence="1">The sequence shown here is derived from an EMBL/GenBank/DDBJ whole genome shotgun (WGS) entry which is preliminary data.</text>
</comment>
<evidence type="ECO:0000313" key="1">
    <source>
        <dbReference type="EMBL" id="KAF6146840.1"/>
    </source>
</evidence>
<keyword evidence="2" id="KW-1185">Reference proteome</keyword>
<gene>
    <name evidence="1" type="ORF">GIB67_018493</name>
</gene>
<reference evidence="1 2" key="1">
    <citation type="journal article" date="2020" name="IScience">
        <title>Genome Sequencing of the Endangered Kingdonia uniflora (Circaeasteraceae, Ranunculales) Reveals Potential Mechanisms of Evolutionary Specialization.</title>
        <authorList>
            <person name="Sun Y."/>
            <person name="Deng T."/>
            <person name="Zhang A."/>
            <person name="Moore M.J."/>
            <person name="Landis J.B."/>
            <person name="Lin N."/>
            <person name="Zhang H."/>
            <person name="Zhang X."/>
            <person name="Huang J."/>
            <person name="Zhang X."/>
            <person name="Sun H."/>
            <person name="Wang H."/>
        </authorList>
    </citation>
    <scope>NUCLEOTIDE SEQUENCE [LARGE SCALE GENOMIC DNA]</scope>
    <source>
        <strain evidence="1">TB1705</strain>
        <tissue evidence="1">Leaf</tissue>
    </source>
</reference>
<sequence length="120" mass="13849">MCYLEGHSLDCFPWLYTKCRFPYCNGIRMLMTSYTTKNYNIKYLKCQHSKCTEFLWLSMQMFNLEILLGPPQEVGALGVVVHLIGLEIALRKNLNVNYKVMLGQGYSKLLGKIIVMGRSI</sequence>
<evidence type="ECO:0000313" key="2">
    <source>
        <dbReference type="Proteomes" id="UP000541444"/>
    </source>
</evidence>
<proteinExistence type="predicted"/>
<accession>A0A7J7LWD4</accession>
<name>A0A7J7LWD4_9MAGN</name>
<dbReference type="EMBL" id="JACGCM010001954">
    <property type="protein sequence ID" value="KAF6146840.1"/>
    <property type="molecule type" value="Genomic_DNA"/>
</dbReference>
<dbReference type="Proteomes" id="UP000541444">
    <property type="component" value="Unassembled WGS sequence"/>
</dbReference>